<evidence type="ECO:0000259" key="14">
    <source>
        <dbReference type="PROSITE" id="PS51194"/>
    </source>
</evidence>
<keyword evidence="4" id="KW-0378">Hydrolase</keyword>
<dbReference type="GO" id="GO:0009378">
    <property type="term" value="F:four-way junction helicase activity"/>
    <property type="evidence" value="ECO:0007669"/>
    <property type="project" value="TreeGrafter"/>
</dbReference>
<dbReference type="InterPro" id="IPR011545">
    <property type="entry name" value="DEAD/DEAH_box_helicase_dom"/>
</dbReference>
<evidence type="ECO:0000256" key="7">
    <source>
        <dbReference type="ARBA" id="ARBA00023125"/>
    </source>
</evidence>
<feature type="domain" description="Helicase ATP-binding" evidence="13">
    <location>
        <begin position="26"/>
        <end position="194"/>
    </location>
</feature>
<dbReference type="InterPro" id="IPR027417">
    <property type="entry name" value="P-loop_NTPase"/>
</dbReference>
<dbReference type="GO" id="GO:0005524">
    <property type="term" value="F:ATP binding"/>
    <property type="evidence" value="ECO:0007669"/>
    <property type="project" value="UniProtKB-KW"/>
</dbReference>
<dbReference type="EC" id="5.6.2.4" evidence="10"/>
<dbReference type="Proteomes" id="UP000307140">
    <property type="component" value="Unassembled WGS sequence"/>
</dbReference>
<dbReference type="PROSITE" id="PS51192">
    <property type="entry name" value="HELICASE_ATP_BIND_1"/>
    <property type="match status" value="1"/>
</dbReference>
<dbReference type="PANTHER" id="PTHR13710:SF105">
    <property type="entry name" value="ATP-DEPENDENT DNA HELICASE Q1"/>
    <property type="match status" value="1"/>
</dbReference>
<dbReference type="GO" id="GO:0005737">
    <property type="term" value="C:cytoplasm"/>
    <property type="evidence" value="ECO:0007669"/>
    <property type="project" value="TreeGrafter"/>
</dbReference>
<dbReference type="EMBL" id="VANR01000007">
    <property type="protein sequence ID" value="TMM28881.1"/>
    <property type="molecule type" value="Genomic_DNA"/>
</dbReference>
<dbReference type="SMART" id="SM00490">
    <property type="entry name" value="HELICc"/>
    <property type="match status" value="1"/>
</dbReference>
<name>A0A5S3N0R2_9FLAO</name>
<proteinExistence type="inferred from homology"/>
<dbReference type="InterPro" id="IPR001650">
    <property type="entry name" value="Helicase_C-like"/>
</dbReference>
<evidence type="ECO:0000313" key="16">
    <source>
        <dbReference type="Proteomes" id="UP000307140"/>
    </source>
</evidence>
<dbReference type="InterPro" id="IPR032284">
    <property type="entry name" value="RecQ_Zn-bd"/>
</dbReference>
<dbReference type="GO" id="GO:0046872">
    <property type="term" value="F:metal ion binding"/>
    <property type="evidence" value="ECO:0007669"/>
    <property type="project" value="UniProtKB-KW"/>
</dbReference>
<dbReference type="GO" id="GO:0006310">
    <property type="term" value="P:DNA recombination"/>
    <property type="evidence" value="ECO:0007669"/>
    <property type="project" value="InterPro"/>
</dbReference>
<keyword evidence="8" id="KW-0413">Isomerase</keyword>
<dbReference type="AlphaFoldDB" id="A0A5S3N0R2"/>
<comment type="similarity">
    <text evidence="1">Belongs to the helicase family. RecQ subfamily.</text>
</comment>
<dbReference type="PROSITE" id="PS51194">
    <property type="entry name" value="HELICASE_CTER"/>
    <property type="match status" value="1"/>
</dbReference>
<evidence type="ECO:0000313" key="15">
    <source>
        <dbReference type="EMBL" id="TMM28881.1"/>
    </source>
</evidence>
<evidence type="ECO:0000256" key="6">
    <source>
        <dbReference type="ARBA" id="ARBA00022840"/>
    </source>
</evidence>
<keyword evidence="5 15" id="KW-0347">Helicase</keyword>
<reference evidence="15 16" key="1">
    <citation type="submission" date="2019-05" db="EMBL/GenBank/DDBJ databases">
        <title>Polaribacter aestuariivivens sp. nov., isolated from a tidal flat.</title>
        <authorList>
            <person name="Yoon J.-H."/>
        </authorList>
    </citation>
    <scope>NUCLEOTIDE SEQUENCE [LARGE SCALE GENOMIC DNA]</scope>
    <source>
        <strain evidence="15 16">DBTF-3</strain>
    </source>
</reference>
<dbReference type="InterPro" id="IPR004589">
    <property type="entry name" value="DNA_helicase_ATP-dep_RecQ"/>
</dbReference>
<feature type="domain" description="Helicase C-terminal" evidence="14">
    <location>
        <begin position="218"/>
        <end position="372"/>
    </location>
</feature>
<evidence type="ECO:0000256" key="11">
    <source>
        <dbReference type="ARBA" id="ARBA00044535"/>
    </source>
</evidence>
<dbReference type="GO" id="GO:0043590">
    <property type="term" value="C:bacterial nucleoid"/>
    <property type="evidence" value="ECO:0007669"/>
    <property type="project" value="TreeGrafter"/>
</dbReference>
<accession>A0A5S3N0R2</accession>
<dbReference type="GO" id="GO:0016787">
    <property type="term" value="F:hydrolase activity"/>
    <property type="evidence" value="ECO:0007669"/>
    <property type="project" value="UniProtKB-KW"/>
</dbReference>
<sequence length="630" mass="72413">MMISPEQILAKYWGFTEFRAPQKEVITAVVNQKDVITLLPTGAGKSFCFQIPALLKPGVCLVISPLIALMQDQVENLKKIGIKAVTIPSGNDTNEIITLFDNIKFGNVKFLYISPERLQSTFIQQKIKEINLNLIAIDEAHCISEWGHDFRPSYRKIKILRELNSKVPFIALTATANKKVIEDIAKNLELKSPEVFRKSFYKNNLAYQVFKLEDKLERLVQIFKKTKSPAIIYANTRKKTEEIANFLNANNFKSSFYHGGLSAIHKQISFDNWMQEKTPIMVATNAFGMGIDKPNVGLVIHYNLPFSIENYVQETGRAGRNNKKSFAVLLYNNHDIALYKEQLFNSLPTITEIKEIHKKLYQYFRISNGEIATTPFDFNILEFSKKYNFSVLKTDAVLKIISNYGIIELSNNYNKKSTLQFITHHSNILKFSHKNDALKIFIGILLRTYGGLFESEIKIDEFFIAKKAGITSQKVIENLKKLQELEFVNYIPVQAETSILFLVPREDDKTINRFSKNMKQFLLQKEKKATDLLNYVANHDVCRSIQLLTYFDEKNTKKCNICDVCLSEKKDKKNTTPEKIIAILKVEKKLSSKEISTLLNIAEKDILIHLRMLIASEKIILTNQNKFQIK</sequence>
<keyword evidence="16" id="KW-1185">Reference proteome</keyword>
<evidence type="ECO:0000256" key="4">
    <source>
        <dbReference type="ARBA" id="ARBA00022801"/>
    </source>
</evidence>
<dbReference type="Pfam" id="PF00270">
    <property type="entry name" value="DEAD"/>
    <property type="match status" value="1"/>
</dbReference>
<comment type="catalytic activity">
    <reaction evidence="9">
        <text>Couples ATP hydrolysis with the unwinding of duplex DNA by translocating in the 3'-5' direction.</text>
        <dbReference type="EC" id="5.6.2.4"/>
    </reaction>
</comment>
<dbReference type="Pfam" id="PF16124">
    <property type="entry name" value="RecQ_Zn_bind"/>
    <property type="match status" value="1"/>
</dbReference>
<dbReference type="GO" id="GO:0006281">
    <property type="term" value="P:DNA repair"/>
    <property type="evidence" value="ECO:0007669"/>
    <property type="project" value="TreeGrafter"/>
</dbReference>
<dbReference type="Gene3D" id="3.40.50.300">
    <property type="entry name" value="P-loop containing nucleotide triphosphate hydrolases"/>
    <property type="match status" value="2"/>
</dbReference>
<dbReference type="GO" id="GO:0043138">
    <property type="term" value="F:3'-5' DNA helicase activity"/>
    <property type="evidence" value="ECO:0007669"/>
    <property type="project" value="UniProtKB-EC"/>
</dbReference>
<protein>
    <recommendedName>
        <fullName evidence="11">ATP-dependent DNA helicase RecQ</fullName>
        <ecNumber evidence="10">5.6.2.4</ecNumber>
    </recommendedName>
    <alternativeName>
        <fullName evidence="12">DNA 3'-5' helicase RecQ</fullName>
    </alternativeName>
</protein>
<dbReference type="SMART" id="SM00487">
    <property type="entry name" value="DEXDc"/>
    <property type="match status" value="1"/>
</dbReference>
<dbReference type="NCBIfam" id="TIGR00614">
    <property type="entry name" value="recQ_fam"/>
    <property type="match status" value="1"/>
</dbReference>
<comment type="caution">
    <text evidence="15">The sequence shown here is derived from an EMBL/GenBank/DDBJ whole genome shotgun (WGS) entry which is preliminary data.</text>
</comment>
<dbReference type="Pfam" id="PF00271">
    <property type="entry name" value="Helicase_C"/>
    <property type="match status" value="1"/>
</dbReference>
<evidence type="ECO:0000259" key="13">
    <source>
        <dbReference type="PROSITE" id="PS51192"/>
    </source>
</evidence>
<dbReference type="InterPro" id="IPR036388">
    <property type="entry name" value="WH-like_DNA-bd_sf"/>
</dbReference>
<organism evidence="15 16">
    <name type="scientific">Polaribacter aestuariivivens</name>
    <dbReference type="NCBI Taxonomy" id="2304626"/>
    <lineage>
        <taxon>Bacteria</taxon>
        <taxon>Pseudomonadati</taxon>
        <taxon>Bacteroidota</taxon>
        <taxon>Flavobacteriia</taxon>
        <taxon>Flavobacteriales</taxon>
        <taxon>Flavobacteriaceae</taxon>
    </lineage>
</organism>
<keyword evidence="7" id="KW-0238">DNA-binding</keyword>
<dbReference type="OrthoDB" id="9763310at2"/>
<dbReference type="Gene3D" id="1.10.10.10">
    <property type="entry name" value="Winged helix-like DNA-binding domain superfamily/Winged helix DNA-binding domain"/>
    <property type="match status" value="1"/>
</dbReference>
<evidence type="ECO:0000256" key="10">
    <source>
        <dbReference type="ARBA" id="ARBA00034808"/>
    </source>
</evidence>
<dbReference type="CDD" id="cd17920">
    <property type="entry name" value="DEXHc_RecQ"/>
    <property type="match status" value="1"/>
</dbReference>
<keyword evidence="3" id="KW-0547">Nucleotide-binding</keyword>
<evidence type="ECO:0000256" key="1">
    <source>
        <dbReference type="ARBA" id="ARBA00005446"/>
    </source>
</evidence>
<evidence type="ECO:0000256" key="3">
    <source>
        <dbReference type="ARBA" id="ARBA00022741"/>
    </source>
</evidence>
<dbReference type="GO" id="GO:0003677">
    <property type="term" value="F:DNA binding"/>
    <property type="evidence" value="ECO:0007669"/>
    <property type="project" value="UniProtKB-KW"/>
</dbReference>
<dbReference type="GO" id="GO:0030894">
    <property type="term" value="C:replisome"/>
    <property type="evidence" value="ECO:0007669"/>
    <property type="project" value="TreeGrafter"/>
</dbReference>
<evidence type="ECO:0000256" key="9">
    <source>
        <dbReference type="ARBA" id="ARBA00034617"/>
    </source>
</evidence>
<dbReference type="SUPFAM" id="SSF52540">
    <property type="entry name" value="P-loop containing nucleoside triphosphate hydrolases"/>
    <property type="match status" value="1"/>
</dbReference>
<evidence type="ECO:0000256" key="8">
    <source>
        <dbReference type="ARBA" id="ARBA00023235"/>
    </source>
</evidence>
<keyword evidence="2" id="KW-0479">Metal-binding</keyword>
<keyword evidence="6" id="KW-0067">ATP-binding</keyword>
<evidence type="ECO:0000256" key="12">
    <source>
        <dbReference type="ARBA" id="ARBA00044550"/>
    </source>
</evidence>
<dbReference type="PANTHER" id="PTHR13710">
    <property type="entry name" value="DNA HELICASE RECQ FAMILY MEMBER"/>
    <property type="match status" value="1"/>
</dbReference>
<evidence type="ECO:0000256" key="2">
    <source>
        <dbReference type="ARBA" id="ARBA00022723"/>
    </source>
</evidence>
<gene>
    <name evidence="15" type="ORF">FDT66_12635</name>
</gene>
<dbReference type="FunFam" id="3.40.50.300:FF:001389">
    <property type="entry name" value="ATP-dependent DNA helicase RecQ"/>
    <property type="match status" value="1"/>
</dbReference>
<dbReference type="InterPro" id="IPR014001">
    <property type="entry name" value="Helicase_ATP-bd"/>
</dbReference>
<evidence type="ECO:0000256" key="5">
    <source>
        <dbReference type="ARBA" id="ARBA00022806"/>
    </source>
</evidence>